<dbReference type="InterPro" id="IPR052783">
    <property type="entry name" value="Metabolic/Drug-Res_Regulator"/>
</dbReference>
<sequence length="86" mass="9424">MSRHSALPSPSGPPSKIAIPRLERRRDPPAQAGVSSKQRVSRACLSCRARKIKCNGLLPRCSNCYENASPCVYASSRKDRLKTCVP</sequence>
<keyword evidence="5" id="KW-1185">Reference proteome</keyword>
<feature type="region of interest" description="Disordered" evidence="2">
    <location>
        <begin position="1"/>
        <end position="39"/>
    </location>
</feature>
<evidence type="ECO:0000256" key="1">
    <source>
        <dbReference type="ARBA" id="ARBA00023242"/>
    </source>
</evidence>
<name>A0A7C8I4L7_9PLEO</name>
<dbReference type="GO" id="GO:0000981">
    <property type="term" value="F:DNA-binding transcription factor activity, RNA polymerase II-specific"/>
    <property type="evidence" value="ECO:0007669"/>
    <property type="project" value="InterPro"/>
</dbReference>
<dbReference type="SMART" id="SM00066">
    <property type="entry name" value="GAL4"/>
    <property type="match status" value="1"/>
</dbReference>
<accession>A0A7C8I4L7</accession>
<dbReference type="Pfam" id="PF00172">
    <property type="entry name" value="Zn_clus"/>
    <property type="match status" value="1"/>
</dbReference>
<dbReference type="InterPro" id="IPR036864">
    <property type="entry name" value="Zn2-C6_fun-type_DNA-bd_sf"/>
</dbReference>
<dbReference type="InterPro" id="IPR001138">
    <property type="entry name" value="Zn2Cys6_DnaBD"/>
</dbReference>
<dbReference type="Proteomes" id="UP000481861">
    <property type="component" value="Unassembled WGS sequence"/>
</dbReference>
<dbReference type="EMBL" id="JAADJZ010000021">
    <property type="protein sequence ID" value="KAF2867971.1"/>
    <property type="molecule type" value="Genomic_DNA"/>
</dbReference>
<dbReference type="PANTHER" id="PTHR47655">
    <property type="entry name" value="QUINIC ACID UTILIZATION ACTIVATOR"/>
    <property type="match status" value="1"/>
</dbReference>
<evidence type="ECO:0000259" key="3">
    <source>
        <dbReference type="PROSITE" id="PS50048"/>
    </source>
</evidence>
<comment type="caution">
    <text evidence="4">The sequence shown here is derived from an EMBL/GenBank/DDBJ whole genome shotgun (WGS) entry which is preliminary data.</text>
</comment>
<reference evidence="4 5" key="1">
    <citation type="submission" date="2020-01" db="EMBL/GenBank/DDBJ databases">
        <authorList>
            <consortium name="DOE Joint Genome Institute"/>
            <person name="Haridas S."/>
            <person name="Albert R."/>
            <person name="Binder M."/>
            <person name="Bloem J."/>
            <person name="Labutti K."/>
            <person name="Salamov A."/>
            <person name="Andreopoulos B."/>
            <person name="Baker S.E."/>
            <person name="Barry K."/>
            <person name="Bills G."/>
            <person name="Bluhm B.H."/>
            <person name="Cannon C."/>
            <person name="Castanera R."/>
            <person name="Culley D.E."/>
            <person name="Daum C."/>
            <person name="Ezra D."/>
            <person name="Gonzalez J.B."/>
            <person name="Henrissat B."/>
            <person name="Kuo A."/>
            <person name="Liang C."/>
            <person name="Lipzen A."/>
            <person name="Lutzoni F."/>
            <person name="Magnuson J."/>
            <person name="Mondo S."/>
            <person name="Nolan M."/>
            <person name="Ohm R."/>
            <person name="Pangilinan J."/>
            <person name="Park H.-J.H."/>
            <person name="Ramirez L."/>
            <person name="Alfaro M."/>
            <person name="Sun H."/>
            <person name="Tritt A."/>
            <person name="Yoshinaga Y."/>
            <person name="Zwiers L.-H.L."/>
            <person name="Turgeon B.G."/>
            <person name="Goodwin S.B."/>
            <person name="Spatafora J.W."/>
            <person name="Crous P.W."/>
            <person name="Grigoriev I.V."/>
        </authorList>
    </citation>
    <scope>NUCLEOTIDE SEQUENCE [LARGE SCALE GENOMIC DNA]</scope>
    <source>
        <strain evidence="4 5">CBS 611.86</strain>
    </source>
</reference>
<dbReference type="Gene3D" id="4.10.240.10">
    <property type="entry name" value="Zn(2)-C6 fungal-type DNA-binding domain"/>
    <property type="match status" value="1"/>
</dbReference>
<dbReference type="PROSITE" id="PS00463">
    <property type="entry name" value="ZN2_CY6_FUNGAL_1"/>
    <property type="match status" value="1"/>
</dbReference>
<dbReference type="AlphaFoldDB" id="A0A7C8I4L7"/>
<dbReference type="GO" id="GO:0008270">
    <property type="term" value="F:zinc ion binding"/>
    <property type="evidence" value="ECO:0007669"/>
    <property type="project" value="InterPro"/>
</dbReference>
<organism evidence="4 5">
    <name type="scientific">Massariosphaeria phaeospora</name>
    <dbReference type="NCBI Taxonomy" id="100035"/>
    <lineage>
        <taxon>Eukaryota</taxon>
        <taxon>Fungi</taxon>
        <taxon>Dikarya</taxon>
        <taxon>Ascomycota</taxon>
        <taxon>Pezizomycotina</taxon>
        <taxon>Dothideomycetes</taxon>
        <taxon>Pleosporomycetidae</taxon>
        <taxon>Pleosporales</taxon>
        <taxon>Pleosporales incertae sedis</taxon>
        <taxon>Massariosphaeria</taxon>
    </lineage>
</organism>
<dbReference type="OrthoDB" id="10261408at2759"/>
<dbReference type="PROSITE" id="PS50048">
    <property type="entry name" value="ZN2_CY6_FUNGAL_2"/>
    <property type="match status" value="1"/>
</dbReference>
<feature type="domain" description="Zn(2)-C6 fungal-type" evidence="3">
    <location>
        <begin position="43"/>
        <end position="73"/>
    </location>
</feature>
<protein>
    <recommendedName>
        <fullName evidence="3">Zn(2)-C6 fungal-type domain-containing protein</fullName>
    </recommendedName>
</protein>
<evidence type="ECO:0000313" key="4">
    <source>
        <dbReference type="EMBL" id="KAF2867971.1"/>
    </source>
</evidence>
<dbReference type="SUPFAM" id="SSF57701">
    <property type="entry name" value="Zn2/Cys6 DNA-binding domain"/>
    <property type="match status" value="1"/>
</dbReference>
<dbReference type="CDD" id="cd00067">
    <property type="entry name" value="GAL4"/>
    <property type="match status" value="1"/>
</dbReference>
<evidence type="ECO:0000313" key="5">
    <source>
        <dbReference type="Proteomes" id="UP000481861"/>
    </source>
</evidence>
<proteinExistence type="predicted"/>
<keyword evidence="1" id="KW-0539">Nucleus</keyword>
<evidence type="ECO:0000256" key="2">
    <source>
        <dbReference type="SAM" id="MobiDB-lite"/>
    </source>
</evidence>
<gene>
    <name evidence="4" type="ORF">BDV95DRAFT_501964</name>
</gene>